<gene>
    <name evidence="2" type="ORF">ACFSM5_17030</name>
</gene>
<dbReference type="InterPro" id="IPR001509">
    <property type="entry name" value="Epimerase_deHydtase"/>
</dbReference>
<dbReference type="InterPro" id="IPR036291">
    <property type="entry name" value="NAD(P)-bd_dom_sf"/>
</dbReference>
<feature type="domain" description="NAD-dependent epimerase/dehydratase" evidence="1">
    <location>
        <begin position="15"/>
        <end position="210"/>
    </location>
</feature>
<dbReference type="Gene3D" id="3.40.50.720">
    <property type="entry name" value="NAD(P)-binding Rossmann-like Domain"/>
    <property type="match status" value="1"/>
</dbReference>
<dbReference type="RefSeq" id="WP_379877709.1">
    <property type="nucleotide sequence ID" value="NZ_JBHUIP010000013.1"/>
</dbReference>
<dbReference type="EMBL" id="JBHUIP010000013">
    <property type="protein sequence ID" value="MFD2264611.1"/>
    <property type="molecule type" value="Genomic_DNA"/>
</dbReference>
<evidence type="ECO:0000313" key="3">
    <source>
        <dbReference type="Proteomes" id="UP001597295"/>
    </source>
</evidence>
<accession>A0ABW5DVW6</accession>
<dbReference type="PANTHER" id="PTHR48079:SF6">
    <property type="entry name" value="NAD(P)-BINDING DOMAIN-CONTAINING PROTEIN-RELATED"/>
    <property type="match status" value="1"/>
</dbReference>
<reference evidence="3" key="1">
    <citation type="journal article" date="2019" name="Int. J. Syst. Evol. Microbiol.">
        <title>The Global Catalogue of Microorganisms (GCM) 10K type strain sequencing project: providing services to taxonomists for standard genome sequencing and annotation.</title>
        <authorList>
            <consortium name="The Broad Institute Genomics Platform"/>
            <consortium name="The Broad Institute Genome Sequencing Center for Infectious Disease"/>
            <person name="Wu L."/>
            <person name="Ma J."/>
        </authorList>
    </citation>
    <scope>NUCLEOTIDE SEQUENCE [LARGE SCALE GENOMIC DNA]</scope>
    <source>
        <strain evidence="3">CGMCC 1.19062</strain>
    </source>
</reference>
<sequence>MTRSVTIDGEKPVVALTGASGFLGRYLVPALHEAGYRVRILMRQDPQDARWAGVDLEVVPGRLEDQQALDRLCLGAQAVIHGAGLIKARSREDFMAVNRDGAGRLAQTVSRLIPNAHFLLISSLAARSPELSHYAESKLAGEEMIRAILPEDRIGILRPPAIYGPGDKETLVLFKLASGRIAPLGQPQGSRLALIHAEDAARAVAAISRTRLAGHWYLADAEPSGYEFADLLKIAAAALGSDPFYIQIPSTMIHVAGAVSETWGRLTGRVMMLTRGKAREITHKDWAVAGEALPPAEIWTPQITMHAGITSTARWYRARGLV</sequence>
<keyword evidence="3" id="KW-1185">Reference proteome</keyword>
<dbReference type="Pfam" id="PF01370">
    <property type="entry name" value="Epimerase"/>
    <property type="match status" value="1"/>
</dbReference>
<evidence type="ECO:0000259" key="1">
    <source>
        <dbReference type="Pfam" id="PF01370"/>
    </source>
</evidence>
<name>A0ABW5DVW6_9PROT</name>
<evidence type="ECO:0000313" key="2">
    <source>
        <dbReference type="EMBL" id="MFD2264611.1"/>
    </source>
</evidence>
<comment type="caution">
    <text evidence="2">The sequence shown here is derived from an EMBL/GenBank/DDBJ whole genome shotgun (WGS) entry which is preliminary data.</text>
</comment>
<dbReference type="InterPro" id="IPR051783">
    <property type="entry name" value="NAD(P)-dependent_oxidoreduct"/>
</dbReference>
<protein>
    <submittedName>
        <fullName evidence="2">NAD-dependent epimerase/dehydratase family protein</fullName>
    </submittedName>
</protein>
<dbReference type="PANTHER" id="PTHR48079">
    <property type="entry name" value="PROTEIN YEEZ"/>
    <property type="match status" value="1"/>
</dbReference>
<organism evidence="2 3">
    <name type="scientific">Lacibacterium aquatile</name>
    <dbReference type="NCBI Taxonomy" id="1168082"/>
    <lineage>
        <taxon>Bacteria</taxon>
        <taxon>Pseudomonadati</taxon>
        <taxon>Pseudomonadota</taxon>
        <taxon>Alphaproteobacteria</taxon>
        <taxon>Rhodospirillales</taxon>
        <taxon>Rhodospirillaceae</taxon>
    </lineage>
</organism>
<dbReference type="SUPFAM" id="SSF51735">
    <property type="entry name" value="NAD(P)-binding Rossmann-fold domains"/>
    <property type="match status" value="1"/>
</dbReference>
<proteinExistence type="predicted"/>
<dbReference type="Proteomes" id="UP001597295">
    <property type="component" value="Unassembled WGS sequence"/>
</dbReference>